<comment type="caution">
    <text evidence="2">The sequence shown here is derived from an EMBL/GenBank/DDBJ whole genome shotgun (WGS) entry which is preliminary data.</text>
</comment>
<evidence type="ECO:0000313" key="3">
    <source>
        <dbReference type="Proteomes" id="UP001519460"/>
    </source>
</evidence>
<organism evidence="2 3">
    <name type="scientific">Batillaria attramentaria</name>
    <dbReference type="NCBI Taxonomy" id="370345"/>
    <lineage>
        <taxon>Eukaryota</taxon>
        <taxon>Metazoa</taxon>
        <taxon>Spiralia</taxon>
        <taxon>Lophotrochozoa</taxon>
        <taxon>Mollusca</taxon>
        <taxon>Gastropoda</taxon>
        <taxon>Caenogastropoda</taxon>
        <taxon>Sorbeoconcha</taxon>
        <taxon>Cerithioidea</taxon>
        <taxon>Batillariidae</taxon>
        <taxon>Batillaria</taxon>
    </lineage>
</organism>
<sequence>MSVSQGRITGPQQTILCVVCSRRRKGRKNPRALFRESTRAPTRGHARARPHRSRRHADRCETGRNCLLLLGFSSRQLLTPSLVDVFRSSAQLVIKQ</sequence>
<keyword evidence="3" id="KW-1185">Reference proteome</keyword>
<dbReference type="AlphaFoldDB" id="A0ABD0LWX0"/>
<gene>
    <name evidence="2" type="ORF">BaRGS_00005083</name>
</gene>
<evidence type="ECO:0000313" key="2">
    <source>
        <dbReference type="EMBL" id="KAK7503544.1"/>
    </source>
</evidence>
<dbReference type="Proteomes" id="UP001519460">
    <property type="component" value="Unassembled WGS sequence"/>
</dbReference>
<evidence type="ECO:0000256" key="1">
    <source>
        <dbReference type="SAM" id="MobiDB-lite"/>
    </source>
</evidence>
<proteinExistence type="predicted"/>
<protein>
    <submittedName>
        <fullName evidence="2">Uncharacterized protein</fullName>
    </submittedName>
</protein>
<accession>A0ABD0LWX0</accession>
<dbReference type="EMBL" id="JACVVK020000019">
    <property type="protein sequence ID" value="KAK7503544.1"/>
    <property type="molecule type" value="Genomic_DNA"/>
</dbReference>
<feature type="region of interest" description="Disordered" evidence="1">
    <location>
        <begin position="24"/>
        <end position="57"/>
    </location>
</feature>
<feature type="compositionally biased region" description="Basic residues" evidence="1">
    <location>
        <begin position="42"/>
        <end position="57"/>
    </location>
</feature>
<reference evidence="2 3" key="1">
    <citation type="journal article" date="2023" name="Sci. Data">
        <title>Genome assembly of the Korean intertidal mud-creeper Batillaria attramentaria.</title>
        <authorList>
            <person name="Patra A.K."/>
            <person name="Ho P.T."/>
            <person name="Jun S."/>
            <person name="Lee S.J."/>
            <person name="Kim Y."/>
            <person name="Won Y.J."/>
        </authorList>
    </citation>
    <scope>NUCLEOTIDE SEQUENCE [LARGE SCALE GENOMIC DNA]</scope>
    <source>
        <strain evidence="2">Wonlab-2016</strain>
    </source>
</reference>
<name>A0ABD0LWX0_9CAEN</name>